<evidence type="ECO:0000256" key="5">
    <source>
        <dbReference type="ARBA" id="ARBA00022949"/>
    </source>
</evidence>
<dbReference type="InterPro" id="IPR015664">
    <property type="entry name" value="P53_induced"/>
</dbReference>
<dbReference type="GeneID" id="20238060"/>
<evidence type="ECO:0000256" key="6">
    <source>
        <dbReference type="ARBA" id="ARBA00022989"/>
    </source>
</evidence>
<evidence type="ECO:0000256" key="1">
    <source>
        <dbReference type="ARBA" id="ARBA00004141"/>
    </source>
</evidence>
<dbReference type="Pfam" id="PF00822">
    <property type="entry name" value="PMP22_Claudin"/>
    <property type="match status" value="1"/>
</dbReference>
<dbReference type="STRING" id="225164.V4AUK3"/>
<comment type="subcellular location">
    <subcellularLocation>
        <location evidence="2">Cell junction</location>
    </subcellularLocation>
    <subcellularLocation>
        <location evidence="1">Membrane</location>
        <topology evidence="1">Multi-pass membrane protein</topology>
    </subcellularLocation>
</comment>
<keyword evidence="6 8" id="KW-1133">Transmembrane helix</keyword>
<feature type="transmembrane region" description="Helical" evidence="8">
    <location>
        <begin position="71"/>
        <end position="97"/>
    </location>
</feature>
<protein>
    <submittedName>
        <fullName evidence="9">Uncharacterized protein</fullName>
    </submittedName>
</protein>
<dbReference type="GO" id="GO:0098609">
    <property type="term" value="P:cell-cell adhesion"/>
    <property type="evidence" value="ECO:0007669"/>
    <property type="project" value="TreeGrafter"/>
</dbReference>
<dbReference type="RefSeq" id="XP_009052037.1">
    <property type="nucleotide sequence ID" value="XM_009053789.1"/>
</dbReference>
<dbReference type="Proteomes" id="UP000030746">
    <property type="component" value="Unassembled WGS sequence"/>
</dbReference>
<dbReference type="OrthoDB" id="8655982at2759"/>
<evidence type="ECO:0000256" key="8">
    <source>
        <dbReference type="SAM" id="Phobius"/>
    </source>
</evidence>
<sequence>MTQVEVRTCRPIKHLAVLFSIFALILIIVALAGSNWVDVKLRDDESYQNWGLWEECFEIVGFDPICVSKDWMSACGAFVIITLLASVGAIVLGIFGICTKTRTWYIIAGILCVAGALCDLIALIVYPSKFSEEIQGSSVRGWDFDWTYGISWGALFFLVGGAVLFFWKVDDEEENFERAPKHFYDNRMT</sequence>
<keyword evidence="10" id="KW-1185">Reference proteome</keyword>
<feature type="transmembrane region" description="Helical" evidence="8">
    <location>
        <begin position="146"/>
        <end position="167"/>
    </location>
</feature>
<accession>V4AUK3</accession>
<dbReference type="PANTHER" id="PTHR14399:SF5">
    <property type="entry name" value="CELL JUNCTION PROTEIN VAB-9"/>
    <property type="match status" value="1"/>
</dbReference>
<feature type="transmembrane region" description="Helical" evidence="8">
    <location>
        <begin position="104"/>
        <end position="126"/>
    </location>
</feature>
<evidence type="ECO:0000256" key="4">
    <source>
        <dbReference type="ARBA" id="ARBA00022692"/>
    </source>
</evidence>
<keyword evidence="7 8" id="KW-0472">Membrane</keyword>
<evidence type="ECO:0000256" key="3">
    <source>
        <dbReference type="ARBA" id="ARBA00008691"/>
    </source>
</evidence>
<dbReference type="CTD" id="20238060"/>
<dbReference type="GO" id="GO:0005911">
    <property type="term" value="C:cell-cell junction"/>
    <property type="evidence" value="ECO:0007669"/>
    <property type="project" value="TreeGrafter"/>
</dbReference>
<gene>
    <name evidence="9" type="ORF">LOTGIDRAFT_159484</name>
</gene>
<dbReference type="InterPro" id="IPR004031">
    <property type="entry name" value="PMP22/EMP/MP20/Claudin"/>
</dbReference>
<keyword evidence="5" id="KW-0965">Cell junction</keyword>
<dbReference type="OMA" id="SWQCSST"/>
<dbReference type="PANTHER" id="PTHR14399">
    <property type="entry name" value="P53-INDUCED PROTEIN RELATED"/>
    <property type="match status" value="1"/>
</dbReference>
<dbReference type="KEGG" id="lgi:LOTGIDRAFT_159484"/>
<dbReference type="Gene3D" id="1.20.140.150">
    <property type="match status" value="1"/>
</dbReference>
<evidence type="ECO:0000313" key="10">
    <source>
        <dbReference type="Proteomes" id="UP000030746"/>
    </source>
</evidence>
<name>V4AUK3_LOTGI</name>
<feature type="transmembrane region" description="Helical" evidence="8">
    <location>
        <begin position="12"/>
        <end position="33"/>
    </location>
</feature>
<reference evidence="9 10" key="1">
    <citation type="journal article" date="2013" name="Nature">
        <title>Insights into bilaterian evolution from three spiralian genomes.</title>
        <authorList>
            <person name="Simakov O."/>
            <person name="Marletaz F."/>
            <person name="Cho S.J."/>
            <person name="Edsinger-Gonzales E."/>
            <person name="Havlak P."/>
            <person name="Hellsten U."/>
            <person name="Kuo D.H."/>
            <person name="Larsson T."/>
            <person name="Lv J."/>
            <person name="Arendt D."/>
            <person name="Savage R."/>
            <person name="Osoegawa K."/>
            <person name="de Jong P."/>
            <person name="Grimwood J."/>
            <person name="Chapman J.A."/>
            <person name="Shapiro H."/>
            <person name="Aerts A."/>
            <person name="Otillar R.P."/>
            <person name="Terry A.Y."/>
            <person name="Boore J.L."/>
            <person name="Grigoriev I.V."/>
            <person name="Lindberg D.R."/>
            <person name="Seaver E.C."/>
            <person name="Weisblat D.A."/>
            <person name="Putnam N.H."/>
            <person name="Rokhsar D.S."/>
        </authorList>
    </citation>
    <scope>NUCLEOTIDE SEQUENCE [LARGE SCALE GENOMIC DNA]</scope>
</reference>
<organism evidence="9 10">
    <name type="scientific">Lottia gigantea</name>
    <name type="common">Giant owl limpet</name>
    <dbReference type="NCBI Taxonomy" id="225164"/>
    <lineage>
        <taxon>Eukaryota</taxon>
        <taxon>Metazoa</taxon>
        <taxon>Spiralia</taxon>
        <taxon>Lophotrochozoa</taxon>
        <taxon>Mollusca</taxon>
        <taxon>Gastropoda</taxon>
        <taxon>Patellogastropoda</taxon>
        <taxon>Lottioidea</taxon>
        <taxon>Lottiidae</taxon>
        <taxon>Lottia</taxon>
    </lineage>
</organism>
<dbReference type="GO" id="GO:0016020">
    <property type="term" value="C:membrane"/>
    <property type="evidence" value="ECO:0007669"/>
    <property type="project" value="UniProtKB-SubCell"/>
</dbReference>
<comment type="similarity">
    <text evidence="3">Belongs to the TMEM47 family.</text>
</comment>
<dbReference type="HOGENOM" id="CLU_120054_1_0_1"/>
<keyword evidence="4 8" id="KW-0812">Transmembrane</keyword>
<dbReference type="EMBL" id="KB201305">
    <property type="protein sequence ID" value="ESO97451.1"/>
    <property type="molecule type" value="Genomic_DNA"/>
</dbReference>
<evidence type="ECO:0000313" key="9">
    <source>
        <dbReference type="EMBL" id="ESO97451.1"/>
    </source>
</evidence>
<evidence type="ECO:0000256" key="2">
    <source>
        <dbReference type="ARBA" id="ARBA00004282"/>
    </source>
</evidence>
<evidence type="ECO:0000256" key="7">
    <source>
        <dbReference type="ARBA" id="ARBA00023136"/>
    </source>
</evidence>
<proteinExistence type="inferred from homology"/>
<dbReference type="AlphaFoldDB" id="V4AUK3"/>